<accession>A0A9Q4CLG4</accession>
<proteinExistence type="predicted"/>
<reference evidence="2" key="1">
    <citation type="submission" date="2022-08" db="EMBL/GenBank/DDBJ databases">
        <authorList>
            <person name="Dale J.L."/>
        </authorList>
    </citation>
    <scope>NUCLEOTIDE SEQUENCE</scope>
    <source>
        <strain evidence="2">2022EL-00758</strain>
    </source>
</reference>
<dbReference type="RefSeq" id="WP_260249606.1">
    <property type="nucleotide sequence ID" value="NZ_JALMEJ010000008.1"/>
</dbReference>
<dbReference type="InterPro" id="IPR049002">
    <property type="entry name" value="Stv"/>
</dbReference>
<dbReference type="Proteomes" id="UP001076655">
    <property type="component" value="Unassembled WGS sequence"/>
</dbReference>
<evidence type="ECO:0000313" key="3">
    <source>
        <dbReference type="Proteomes" id="UP001076655"/>
    </source>
</evidence>
<dbReference type="Pfam" id="PF21527">
    <property type="entry name" value="Stv"/>
    <property type="match status" value="1"/>
</dbReference>
<feature type="domain" description="Putative adhesin Stv" evidence="1">
    <location>
        <begin position="246"/>
        <end position="351"/>
    </location>
</feature>
<sequence length="369" mass="41015">MIVSATSAAIKTIHVNTVPATDAIGGMHDLALKIDSVKNTSEVLSSFKSWRNTLLENITMLFEKITSLIWGKSDAPGSLKQQAGSAPEQKMGHVDLSRLTPEPKSESEIFQVSGQKNIYSDYDFNLYYKENNQYYPAIFTGAEQRIIHIGASAENRITCLFNPDDGVLISAGKGISNTSLSFIHSVNLYKQTLPDGKNSMYLRFDKATNQLFRTDITDITELNNQVTKIAFRHFNLFVPENTSAEIYLAAHGEQALFEKNTIPDGISLGFYTDKGKALNGHMDDILLLAKGQFPVTERHHHGERIEGYTITQGNEENIDYAGLAKESGNTLISMNKGKPDSMSHVMKSVSDVFCGKQINLNLYMCRTRI</sequence>
<evidence type="ECO:0000313" key="2">
    <source>
        <dbReference type="EMBL" id="MCY0789320.1"/>
    </source>
</evidence>
<protein>
    <recommendedName>
        <fullName evidence="1">Putative adhesin Stv domain-containing protein</fullName>
    </recommendedName>
</protein>
<gene>
    <name evidence="2" type="ORF">N0392_06435</name>
</gene>
<name>A0A9Q4CLG4_MORMO</name>
<dbReference type="EMBL" id="JAPNMI010000003">
    <property type="protein sequence ID" value="MCY0789320.1"/>
    <property type="molecule type" value="Genomic_DNA"/>
</dbReference>
<organism evidence="2 3">
    <name type="scientific">Morganella morganii</name>
    <name type="common">Proteus morganii</name>
    <dbReference type="NCBI Taxonomy" id="582"/>
    <lineage>
        <taxon>Bacteria</taxon>
        <taxon>Pseudomonadati</taxon>
        <taxon>Pseudomonadota</taxon>
        <taxon>Gammaproteobacteria</taxon>
        <taxon>Enterobacterales</taxon>
        <taxon>Morganellaceae</taxon>
        <taxon>Morganella</taxon>
    </lineage>
</organism>
<dbReference type="AlphaFoldDB" id="A0A9Q4CLG4"/>
<comment type="caution">
    <text evidence="2">The sequence shown here is derived from an EMBL/GenBank/DDBJ whole genome shotgun (WGS) entry which is preliminary data.</text>
</comment>
<evidence type="ECO:0000259" key="1">
    <source>
        <dbReference type="Pfam" id="PF21527"/>
    </source>
</evidence>